<dbReference type="InterPro" id="IPR001611">
    <property type="entry name" value="Leu-rich_rpt"/>
</dbReference>
<dbReference type="Proteomes" id="UP000549394">
    <property type="component" value="Unassembled WGS sequence"/>
</dbReference>
<dbReference type="GO" id="GO:0005634">
    <property type="term" value="C:nucleus"/>
    <property type="evidence" value="ECO:0007669"/>
    <property type="project" value="TreeGrafter"/>
</dbReference>
<feature type="compositionally biased region" description="Acidic residues" evidence="4">
    <location>
        <begin position="194"/>
        <end position="220"/>
    </location>
</feature>
<dbReference type="FunFam" id="3.80.10.10:FF:000131">
    <property type="entry name" value="acidic leucine-rich nuclear phosphoprotein 32-related protein-like"/>
    <property type="match status" value="1"/>
</dbReference>
<organism evidence="6 7">
    <name type="scientific">Dimorphilus gyrociliatus</name>
    <dbReference type="NCBI Taxonomy" id="2664684"/>
    <lineage>
        <taxon>Eukaryota</taxon>
        <taxon>Metazoa</taxon>
        <taxon>Spiralia</taxon>
        <taxon>Lophotrochozoa</taxon>
        <taxon>Annelida</taxon>
        <taxon>Polychaeta</taxon>
        <taxon>Polychaeta incertae sedis</taxon>
        <taxon>Dinophilidae</taxon>
        <taxon>Dimorphilus</taxon>
    </lineage>
</organism>
<dbReference type="PROSITE" id="PS51450">
    <property type="entry name" value="LRR"/>
    <property type="match status" value="2"/>
</dbReference>
<feature type="domain" description="U2A'/phosphoprotein 32 family A C-terminal" evidence="5">
    <location>
        <begin position="123"/>
        <end position="141"/>
    </location>
</feature>
<dbReference type="GO" id="GO:0042393">
    <property type="term" value="F:histone binding"/>
    <property type="evidence" value="ECO:0007669"/>
    <property type="project" value="TreeGrafter"/>
</dbReference>
<evidence type="ECO:0000256" key="3">
    <source>
        <dbReference type="ARBA" id="ARBA00025777"/>
    </source>
</evidence>
<dbReference type="InterPro" id="IPR032675">
    <property type="entry name" value="LRR_dom_sf"/>
</dbReference>
<evidence type="ECO:0000313" key="7">
    <source>
        <dbReference type="Proteomes" id="UP000549394"/>
    </source>
</evidence>
<keyword evidence="7" id="KW-1185">Reference proteome</keyword>
<dbReference type="PANTHER" id="PTHR11375">
    <property type="entry name" value="ACIDIC LEUCINE-RICH NUCLEAR PHOSPHOPROTEIN 32"/>
    <property type="match status" value="1"/>
</dbReference>
<evidence type="ECO:0000313" key="6">
    <source>
        <dbReference type="EMBL" id="CAD5111866.1"/>
    </source>
</evidence>
<feature type="compositionally biased region" description="Acidic residues" evidence="4">
    <location>
        <begin position="144"/>
        <end position="184"/>
    </location>
</feature>
<dbReference type="InterPro" id="IPR003603">
    <property type="entry name" value="U2A'_phosphoprotein32A_C"/>
</dbReference>
<comment type="similarity">
    <text evidence="3">Belongs to the ANP32 family.</text>
</comment>
<evidence type="ECO:0000256" key="4">
    <source>
        <dbReference type="SAM" id="MobiDB-lite"/>
    </source>
</evidence>
<evidence type="ECO:0000256" key="2">
    <source>
        <dbReference type="ARBA" id="ARBA00022737"/>
    </source>
</evidence>
<dbReference type="SMART" id="SM00446">
    <property type="entry name" value="LRRcap"/>
    <property type="match status" value="1"/>
</dbReference>
<dbReference type="AlphaFoldDB" id="A0A7I8V6N6"/>
<dbReference type="PANTHER" id="PTHR11375:SF0">
    <property type="entry name" value="ACIDIC LEUCINE-RICH NUCLEAR PHOSPHOPROTEIN 32 FAMILY MEMBER A"/>
    <property type="match status" value="1"/>
</dbReference>
<dbReference type="OrthoDB" id="2160613at2759"/>
<feature type="region of interest" description="Disordered" evidence="4">
    <location>
        <begin position="142"/>
        <end position="235"/>
    </location>
</feature>
<evidence type="ECO:0000256" key="1">
    <source>
        <dbReference type="ARBA" id="ARBA00022614"/>
    </source>
</evidence>
<evidence type="ECO:0000259" key="5">
    <source>
        <dbReference type="SMART" id="SM00446"/>
    </source>
</evidence>
<dbReference type="EMBL" id="CAJFCJ010000002">
    <property type="protein sequence ID" value="CAD5111866.1"/>
    <property type="molecule type" value="Genomic_DNA"/>
</dbReference>
<proteinExistence type="inferred from homology"/>
<comment type="caution">
    <text evidence="6">The sequence shown here is derived from an EMBL/GenBank/DDBJ whole genome shotgun (WGS) entry which is preliminary data.</text>
</comment>
<dbReference type="InterPro" id="IPR045081">
    <property type="entry name" value="AN32"/>
</dbReference>
<keyword evidence="1" id="KW-0433">Leucine-rich repeat</keyword>
<dbReference type="Gene3D" id="3.80.10.10">
    <property type="entry name" value="Ribonuclease Inhibitor"/>
    <property type="match status" value="1"/>
</dbReference>
<sequence length="235" mass="27099">MEKRIELEKRGRKAEDITELTLDDCRATCIEGLTTEFKNLESLSLINSGLTTLKGFPALPNLLKLELSDNRISSGLEHLKGCPKLSHLNLSGNKLEEIETLEPLKHLQNLQNLDVFNCKVTTVEEYRTKVFNLLPQLKYLDGYDRDDEEYEEEGADEDEEEDDDEEAEDVEDEEEVEDEDDEVGLEYLTKDGIEQDSEGEEFEVNPEAEDEEDESEEEEEPRGVKRKYEDDEENV</sequence>
<accession>A0A7I8V6N6</accession>
<reference evidence="6 7" key="1">
    <citation type="submission" date="2020-08" db="EMBL/GenBank/DDBJ databases">
        <authorList>
            <person name="Hejnol A."/>
        </authorList>
    </citation>
    <scope>NUCLEOTIDE SEQUENCE [LARGE SCALE GENOMIC DNA]</scope>
</reference>
<gene>
    <name evidence="6" type="ORF">DGYR_LOCUS1094</name>
</gene>
<name>A0A7I8V6N6_9ANNE</name>
<protein>
    <submittedName>
        <fullName evidence="6">DgyrCDS1132</fullName>
    </submittedName>
</protein>
<dbReference type="Pfam" id="PF14580">
    <property type="entry name" value="LRR_9"/>
    <property type="match status" value="1"/>
</dbReference>
<dbReference type="SUPFAM" id="SSF52058">
    <property type="entry name" value="L domain-like"/>
    <property type="match status" value="1"/>
</dbReference>
<keyword evidence="2" id="KW-0677">Repeat</keyword>